<dbReference type="EMBL" id="BLLF01001569">
    <property type="protein sequence ID" value="GFH20076.1"/>
    <property type="molecule type" value="Genomic_DNA"/>
</dbReference>
<protein>
    <submittedName>
        <fullName evidence="3">SWIM-type domain-containing protein</fullName>
    </submittedName>
</protein>
<dbReference type="Proteomes" id="UP000485058">
    <property type="component" value="Unassembled WGS sequence"/>
</dbReference>
<gene>
    <name evidence="3" type="ORF">HaLaN_17139</name>
</gene>
<evidence type="ECO:0000256" key="1">
    <source>
        <dbReference type="PROSITE-ProRule" id="PRU00325"/>
    </source>
</evidence>
<organism evidence="3 4">
    <name type="scientific">Haematococcus lacustris</name>
    <name type="common">Green alga</name>
    <name type="synonym">Haematococcus pluvialis</name>
    <dbReference type="NCBI Taxonomy" id="44745"/>
    <lineage>
        <taxon>Eukaryota</taxon>
        <taxon>Viridiplantae</taxon>
        <taxon>Chlorophyta</taxon>
        <taxon>core chlorophytes</taxon>
        <taxon>Chlorophyceae</taxon>
        <taxon>CS clade</taxon>
        <taxon>Chlamydomonadales</taxon>
        <taxon>Haematococcaceae</taxon>
        <taxon>Haematococcus</taxon>
    </lineage>
</organism>
<dbReference type="AlphaFoldDB" id="A0A699ZMA7"/>
<dbReference type="PANTHER" id="PTHR28498">
    <property type="entry name" value="ZINC FINGER SWIM DOMAIN-CONTAINING PROTEIN 7"/>
    <property type="match status" value="1"/>
</dbReference>
<sequence length="312" mass="33770">MEAVHIFEGKAVFTKPGELMVKAVVSGEVSGGEDIRRLVKLKKQDSGIGRYTRPVMSDMPLNPIRLPPIAWQLVAAAAQVSSIGNEAWAELQAMRPSAQAPQVHCNRVSQNCLPAVAVTISTGQQLPSAAAADMLCCHDAVRIAARHGAWLGQSWTNLLPAFGGGVEGPYNQRRAWVTAAWMSCSPGDRALPTSMGATLGKPWRLLTRGLLLAYKESRVGVKSSRQVPPLLGKELRNLTEVVQVQGKTAADKYLVFPAHFCSCQAFFYEVVNKGEAVCCKHQLAARVSWSLQRCPVLVVSDVQLAQFLINAS</sequence>
<evidence type="ECO:0000313" key="4">
    <source>
        <dbReference type="Proteomes" id="UP000485058"/>
    </source>
</evidence>
<evidence type="ECO:0000259" key="2">
    <source>
        <dbReference type="PROSITE" id="PS50966"/>
    </source>
</evidence>
<dbReference type="GO" id="GO:0097196">
    <property type="term" value="C:Shu complex"/>
    <property type="evidence" value="ECO:0007669"/>
    <property type="project" value="TreeGrafter"/>
</dbReference>
<dbReference type="GO" id="GO:0000724">
    <property type="term" value="P:double-strand break repair via homologous recombination"/>
    <property type="evidence" value="ECO:0007669"/>
    <property type="project" value="TreeGrafter"/>
</dbReference>
<keyword evidence="1" id="KW-0863">Zinc-finger</keyword>
<evidence type="ECO:0000313" key="3">
    <source>
        <dbReference type="EMBL" id="GFH20076.1"/>
    </source>
</evidence>
<name>A0A699ZMA7_HAELA</name>
<keyword evidence="1" id="KW-0479">Metal-binding</keyword>
<keyword evidence="4" id="KW-1185">Reference proteome</keyword>
<feature type="domain" description="SWIM-type" evidence="2">
    <location>
        <begin position="253"/>
        <end position="290"/>
    </location>
</feature>
<proteinExistence type="predicted"/>
<comment type="caution">
    <text evidence="3">The sequence shown here is derived from an EMBL/GenBank/DDBJ whole genome shotgun (WGS) entry which is preliminary data.</text>
</comment>
<accession>A0A699ZMA7</accession>
<dbReference type="InterPro" id="IPR007527">
    <property type="entry name" value="Znf_SWIM"/>
</dbReference>
<keyword evidence="1" id="KW-0862">Zinc</keyword>
<dbReference type="GO" id="GO:0008270">
    <property type="term" value="F:zinc ion binding"/>
    <property type="evidence" value="ECO:0007669"/>
    <property type="project" value="UniProtKB-KW"/>
</dbReference>
<dbReference type="PANTHER" id="PTHR28498:SF1">
    <property type="entry name" value="ZINC FINGER SWIM DOMAIN-CONTAINING PROTEIN 7"/>
    <property type="match status" value="1"/>
</dbReference>
<dbReference type="PROSITE" id="PS50966">
    <property type="entry name" value="ZF_SWIM"/>
    <property type="match status" value="1"/>
</dbReference>
<reference evidence="3 4" key="1">
    <citation type="submission" date="2020-02" db="EMBL/GenBank/DDBJ databases">
        <title>Draft genome sequence of Haematococcus lacustris strain NIES-144.</title>
        <authorList>
            <person name="Morimoto D."/>
            <person name="Nakagawa S."/>
            <person name="Yoshida T."/>
            <person name="Sawayama S."/>
        </authorList>
    </citation>
    <scope>NUCLEOTIDE SEQUENCE [LARGE SCALE GENOMIC DNA]</scope>
    <source>
        <strain evidence="3 4">NIES-144</strain>
    </source>
</reference>